<dbReference type="EMBL" id="KB870806">
    <property type="protein sequence ID" value="EOA33271.1"/>
    <property type="molecule type" value="Genomic_DNA"/>
</dbReference>
<protein>
    <submittedName>
        <fullName evidence="3">Uncharacterized protein</fullName>
    </submittedName>
</protein>
<dbReference type="AlphaFoldDB" id="R0GCE5"/>
<feature type="chain" id="PRO_5004342456" evidence="2">
    <location>
        <begin position="18"/>
        <end position="145"/>
    </location>
</feature>
<feature type="region of interest" description="Disordered" evidence="1">
    <location>
        <begin position="63"/>
        <end position="145"/>
    </location>
</feature>
<feature type="signal peptide" evidence="2">
    <location>
        <begin position="1"/>
        <end position="17"/>
    </location>
</feature>
<evidence type="ECO:0000256" key="2">
    <source>
        <dbReference type="SAM" id="SignalP"/>
    </source>
</evidence>
<feature type="compositionally biased region" description="Polar residues" evidence="1">
    <location>
        <begin position="79"/>
        <end position="91"/>
    </location>
</feature>
<organism evidence="3 4">
    <name type="scientific">Capsella rubella</name>
    <dbReference type="NCBI Taxonomy" id="81985"/>
    <lineage>
        <taxon>Eukaryota</taxon>
        <taxon>Viridiplantae</taxon>
        <taxon>Streptophyta</taxon>
        <taxon>Embryophyta</taxon>
        <taxon>Tracheophyta</taxon>
        <taxon>Spermatophyta</taxon>
        <taxon>Magnoliopsida</taxon>
        <taxon>eudicotyledons</taxon>
        <taxon>Gunneridae</taxon>
        <taxon>Pentapetalae</taxon>
        <taxon>rosids</taxon>
        <taxon>malvids</taxon>
        <taxon>Brassicales</taxon>
        <taxon>Brassicaceae</taxon>
        <taxon>Camelineae</taxon>
        <taxon>Capsella</taxon>
    </lineage>
</organism>
<accession>R0GCE5</accession>
<feature type="compositionally biased region" description="Low complexity" evidence="1">
    <location>
        <begin position="108"/>
        <end position="123"/>
    </location>
</feature>
<dbReference type="Proteomes" id="UP000029121">
    <property type="component" value="Unassembled WGS sequence"/>
</dbReference>
<proteinExistence type="predicted"/>
<sequence length="145" mass="14162">MKAIKFVVLLLIGVVCASTVGAIRHLQEGSKETELGISIPNTVTTNGVGTQLTVVVYSSATGYGNNSASARKGTKGPKGSSNATGIGTTSGYVIADGPNARAYSRSNAYGRGQADAAAAPNGARGSGVGSGGGTTVAYGSTGPPP</sequence>
<keyword evidence="2" id="KW-0732">Signal</keyword>
<dbReference type="KEGG" id="crb:17896223"/>
<reference evidence="4" key="1">
    <citation type="journal article" date="2013" name="Nat. Genet.">
        <title>The Capsella rubella genome and the genomic consequences of rapid mating system evolution.</title>
        <authorList>
            <person name="Slotte T."/>
            <person name="Hazzouri K.M."/>
            <person name="Agren J.A."/>
            <person name="Koenig D."/>
            <person name="Maumus F."/>
            <person name="Guo Y.L."/>
            <person name="Steige K."/>
            <person name="Platts A.E."/>
            <person name="Escobar J.S."/>
            <person name="Newman L.K."/>
            <person name="Wang W."/>
            <person name="Mandakova T."/>
            <person name="Vello E."/>
            <person name="Smith L.M."/>
            <person name="Henz S.R."/>
            <person name="Steffen J."/>
            <person name="Takuno S."/>
            <person name="Brandvain Y."/>
            <person name="Coop G."/>
            <person name="Andolfatto P."/>
            <person name="Hu T.T."/>
            <person name="Blanchette M."/>
            <person name="Clark R.M."/>
            <person name="Quesneville H."/>
            <person name="Nordborg M."/>
            <person name="Gaut B.S."/>
            <person name="Lysak M.A."/>
            <person name="Jenkins J."/>
            <person name="Grimwood J."/>
            <person name="Chapman J."/>
            <person name="Prochnik S."/>
            <person name="Shu S."/>
            <person name="Rokhsar D."/>
            <person name="Schmutz J."/>
            <person name="Weigel D."/>
            <person name="Wright S.I."/>
        </authorList>
    </citation>
    <scope>NUCLEOTIDE SEQUENCE [LARGE SCALE GENOMIC DNA]</scope>
    <source>
        <strain evidence="4">cv. Monte Gargano</strain>
    </source>
</reference>
<name>R0GCE5_9BRAS</name>
<evidence type="ECO:0000256" key="1">
    <source>
        <dbReference type="SAM" id="MobiDB-lite"/>
    </source>
</evidence>
<feature type="compositionally biased region" description="Low complexity" evidence="1">
    <location>
        <begin position="135"/>
        <end position="145"/>
    </location>
</feature>
<evidence type="ECO:0000313" key="3">
    <source>
        <dbReference type="EMBL" id="EOA33271.1"/>
    </source>
</evidence>
<gene>
    <name evidence="3" type="ORF">CARUB_v10022438mg</name>
</gene>
<feature type="compositionally biased region" description="Gly residues" evidence="1">
    <location>
        <begin position="124"/>
        <end position="134"/>
    </location>
</feature>
<keyword evidence="4" id="KW-1185">Reference proteome</keyword>
<dbReference type="OrthoDB" id="1105991at2759"/>
<evidence type="ECO:0000313" key="4">
    <source>
        <dbReference type="Proteomes" id="UP000029121"/>
    </source>
</evidence>